<evidence type="ECO:0000259" key="2">
    <source>
        <dbReference type="Pfam" id="PF19573"/>
    </source>
</evidence>
<comment type="caution">
    <text evidence="3">The sequence shown here is derived from an EMBL/GenBank/DDBJ whole genome shotgun (WGS) entry which is preliminary data.</text>
</comment>
<evidence type="ECO:0000313" key="4">
    <source>
        <dbReference type="Proteomes" id="UP000032049"/>
    </source>
</evidence>
<reference evidence="3 4" key="1">
    <citation type="submission" date="2015-01" db="EMBL/GenBank/DDBJ databases">
        <title>Draft genome sequence of Pedobacter sp. NL19 isolated from sludge of an effluent treatment pond in an abandoned uranium mine.</title>
        <authorList>
            <person name="Santos T."/>
            <person name="Caetano T."/>
            <person name="Covas C."/>
            <person name="Cruz A."/>
            <person name="Mendo S."/>
        </authorList>
    </citation>
    <scope>NUCLEOTIDE SEQUENCE [LARGE SCALE GENOMIC DNA]</scope>
    <source>
        <strain evidence="3 4">NL19</strain>
    </source>
</reference>
<evidence type="ECO:0000313" key="3">
    <source>
        <dbReference type="EMBL" id="KIO76708.1"/>
    </source>
</evidence>
<evidence type="ECO:0000256" key="1">
    <source>
        <dbReference type="SAM" id="MobiDB-lite"/>
    </source>
</evidence>
<dbReference type="Proteomes" id="UP000032049">
    <property type="component" value="Unassembled WGS sequence"/>
</dbReference>
<dbReference type="Pfam" id="PF19573">
    <property type="entry name" value="DUF6089"/>
    <property type="match status" value="1"/>
</dbReference>
<dbReference type="SUPFAM" id="SSF56925">
    <property type="entry name" value="OMPA-like"/>
    <property type="match status" value="1"/>
</dbReference>
<gene>
    <name evidence="3" type="ORF">TH53_13615</name>
</gene>
<protein>
    <recommendedName>
        <fullName evidence="2">DUF6089 domain-containing protein</fullName>
    </recommendedName>
</protein>
<accession>A0A0D0F527</accession>
<organism evidence="3 4">
    <name type="scientific">Pedobacter lusitanus</name>
    <dbReference type="NCBI Taxonomy" id="1503925"/>
    <lineage>
        <taxon>Bacteria</taxon>
        <taxon>Pseudomonadati</taxon>
        <taxon>Bacteroidota</taxon>
        <taxon>Sphingobacteriia</taxon>
        <taxon>Sphingobacteriales</taxon>
        <taxon>Sphingobacteriaceae</taxon>
        <taxon>Pedobacter</taxon>
    </lineage>
</organism>
<dbReference type="RefSeq" id="WP_041882752.1">
    <property type="nucleotide sequence ID" value="NZ_CP157278.1"/>
</dbReference>
<dbReference type="Gene3D" id="2.40.160.20">
    <property type="match status" value="1"/>
</dbReference>
<sequence length="266" mass="29561">MRFKKIIFSVVLSCIFAGTVKSQTTELGINAGAAGYIGDINPVNLFKPSGIAFGAYVKRNLDPYWAIGLHYNYGKIKGDDANSDDASLRTRNLNFSTSLNELSLQVDFNFLEYFSGGGVKNFSPYIFAGIGGVVFNPKAKYNGETYELRYYETEGKKYKNYAFSIPYGVGMKYRIGERLGIFTQLGYRTAKTDYLDDVGDRYPMVPVYGNNGTNLSDPSVPPDPGNPGRTNFAPGGQRGNFVKNDTYFFVHIGLSYTFTSDKCYSF</sequence>
<dbReference type="OrthoDB" id="654178at2"/>
<feature type="region of interest" description="Disordered" evidence="1">
    <location>
        <begin position="213"/>
        <end position="237"/>
    </location>
</feature>
<proteinExistence type="predicted"/>
<keyword evidence="4" id="KW-1185">Reference proteome</keyword>
<dbReference type="AlphaFoldDB" id="A0A0D0F527"/>
<dbReference type="InterPro" id="IPR045743">
    <property type="entry name" value="DUF6089"/>
</dbReference>
<dbReference type="InterPro" id="IPR011250">
    <property type="entry name" value="OMP/PagP_B-barrel"/>
</dbReference>
<dbReference type="EMBL" id="JXRA01000057">
    <property type="protein sequence ID" value="KIO76708.1"/>
    <property type="molecule type" value="Genomic_DNA"/>
</dbReference>
<name>A0A0D0F527_9SPHI</name>
<dbReference type="STRING" id="1503925.TH53_13615"/>
<feature type="domain" description="DUF6089" evidence="2">
    <location>
        <begin position="7"/>
        <end position="197"/>
    </location>
</feature>